<dbReference type="EMBL" id="CAEKDK010000006">
    <property type="protein sequence ID" value="CAB4281925.1"/>
    <property type="molecule type" value="Genomic_DNA"/>
</dbReference>
<name>A0A6J5V3H4_PRUAR</name>
<dbReference type="Proteomes" id="UP000507222">
    <property type="component" value="Unassembled WGS sequence"/>
</dbReference>
<dbReference type="AlphaFoldDB" id="A0A6J5V3H4"/>
<evidence type="ECO:0000256" key="1">
    <source>
        <dbReference type="SAM" id="MobiDB-lite"/>
    </source>
</evidence>
<protein>
    <submittedName>
        <fullName evidence="2">Uncharacterized protein</fullName>
    </submittedName>
</protein>
<evidence type="ECO:0000313" key="2">
    <source>
        <dbReference type="EMBL" id="CAB4281925.1"/>
    </source>
</evidence>
<proteinExistence type="predicted"/>
<organism evidence="2 3">
    <name type="scientific">Prunus armeniaca</name>
    <name type="common">Apricot</name>
    <name type="synonym">Armeniaca vulgaris</name>
    <dbReference type="NCBI Taxonomy" id="36596"/>
    <lineage>
        <taxon>Eukaryota</taxon>
        <taxon>Viridiplantae</taxon>
        <taxon>Streptophyta</taxon>
        <taxon>Embryophyta</taxon>
        <taxon>Tracheophyta</taxon>
        <taxon>Spermatophyta</taxon>
        <taxon>Magnoliopsida</taxon>
        <taxon>eudicotyledons</taxon>
        <taxon>Gunneridae</taxon>
        <taxon>Pentapetalae</taxon>
        <taxon>rosids</taxon>
        <taxon>fabids</taxon>
        <taxon>Rosales</taxon>
        <taxon>Rosaceae</taxon>
        <taxon>Amygdaloideae</taxon>
        <taxon>Amygdaleae</taxon>
        <taxon>Prunus</taxon>
    </lineage>
</organism>
<accession>A0A6J5V3H4</accession>
<feature type="region of interest" description="Disordered" evidence="1">
    <location>
        <begin position="48"/>
        <end position="73"/>
    </location>
</feature>
<evidence type="ECO:0000313" key="3">
    <source>
        <dbReference type="Proteomes" id="UP000507222"/>
    </source>
</evidence>
<gene>
    <name evidence="2" type="ORF">CURHAP_LOCUS35148</name>
</gene>
<reference evidence="2 3" key="1">
    <citation type="submission" date="2020-05" db="EMBL/GenBank/DDBJ databases">
        <authorList>
            <person name="Campoy J."/>
            <person name="Schneeberger K."/>
            <person name="Spophaly S."/>
        </authorList>
    </citation>
    <scope>NUCLEOTIDE SEQUENCE [LARGE SCALE GENOMIC DNA]</scope>
    <source>
        <strain evidence="2">PruArmRojPasFocal</strain>
    </source>
</reference>
<sequence>MDGFGNDVIAEDLAVRDADRYSDDLLVISAGQHLRSLRNGICKSFAEGCSSSSKPCNPETCERRSSEPTEDTRSEIVDTTITRFTICLEIGNFVLEKFCRLSFIFAFVNLASRVQKTLQGSSDNIGWLPRTPGMPGVEDGAAL</sequence>
<feature type="compositionally biased region" description="Basic and acidic residues" evidence="1">
    <location>
        <begin position="60"/>
        <end position="73"/>
    </location>
</feature>